<protein>
    <recommendedName>
        <fullName evidence="2">Alkyl hydroperoxide reductase subunit C/ Thiol specific antioxidant domain-containing protein</fullName>
    </recommendedName>
</protein>
<evidence type="ECO:0000313" key="3">
    <source>
        <dbReference type="EMBL" id="KRT16827.1"/>
    </source>
</evidence>
<proteinExistence type="predicted"/>
<dbReference type="Gene3D" id="3.40.30.10">
    <property type="entry name" value="Glutaredoxin"/>
    <property type="match status" value="1"/>
</dbReference>
<organism evidence="3 4">
    <name type="scientific">Pedobacter ginsenosidimutans</name>
    <dbReference type="NCBI Taxonomy" id="687842"/>
    <lineage>
        <taxon>Bacteria</taxon>
        <taxon>Pseudomonadati</taxon>
        <taxon>Bacteroidota</taxon>
        <taxon>Sphingobacteriia</taxon>
        <taxon>Sphingobacteriales</taxon>
        <taxon>Sphingobacteriaceae</taxon>
        <taxon>Pedobacter</taxon>
    </lineage>
</organism>
<dbReference type="OrthoDB" id="9811998at2"/>
<comment type="caution">
    <text evidence="3">The sequence shown here is derived from an EMBL/GenBank/DDBJ whole genome shotgun (WGS) entry which is preliminary data.</text>
</comment>
<dbReference type="EMBL" id="LMZQ01000004">
    <property type="protein sequence ID" value="KRT16827.1"/>
    <property type="molecule type" value="Genomic_DNA"/>
</dbReference>
<dbReference type="GO" id="GO:0016209">
    <property type="term" value="F:antioxidant activity"/>
    <property type="evidence" value="ECO:0007669"/>
    <property type="project" value="InterPro"/>
</dbReference>
<sequence length="231" mass="26546">MKRSPIKKVIILVSILAIPGFLFFYLLPHFAKNRYKSLPIFGEKVVASTFHSVKGKKIPDTIYHKIPDFKLINQHNDTVTWKSLQNKIVVLNLFYTSANNQETSKYIKKLSDGYEQKPLVKFLSLSVDPLDKGRIKDFAQQFKAKAGKWDFLIGDTIQTYSLIRKGLLLDVVADETKEKANFIFSNKIVLIDNLHRIRGIYDADNAEANARLEDEIKVLIAEYLRNVKDGR</sequence>
<feature type="domain" description="Alkyl hydroperoxide reductase subunit C/ Thiol specific antioxidant" evidence="2">
    <location>
        <begin position="64"/>
        <end position="142"/>
    </location>
</feature>
<dbReference type="InterPro" id="IPR000866">
    <property type="entry name" value="AhpC/TSA"/>
</dbReference>
<evidence type="ECO:0000313" key="4">
    <source>
        <dbReference type="Proteomes" id="UP000051950"/>
    </source>
</evidence>
<dbReference type="Pfam" id="PF00578">
    <property type="entry name" value="AhpC-TSA"/>
    <property type="match status" value="1"/>
</dbReference>
<dbReference type="SUPFAM" id="SSF52833">
    <property type="entry name" value="Thioredoxin-like"/>
    <property type="match status" value="1"/>
</dbReference>
<keyword evidence="1" id="KW-1133">Transmembrane helix</keyword>
<keyword evidence="1" id="KW-0812">Transmembrane</keyword>
<evidence type="ECO:0000259" key="2">
    <source>
        <dbReference type="Pfam" id="PF00578"/>
    </source>
</evidence>
<dbReference type="InterPro" id="IPR036249">
    <property type="entry name" value="Thioredoxin-like_sf"/>
</dbReference>
<evidence type="ECO:0000256" key="1">
    <source>
        <dbReference type="SAM" id="Phobius"/>
    </source>
</evidence>
<dbReference type="RefSeq" id="WP_057931907.1">
    <property type="nucleotide sequence ID" value="NZ_LMZQ01000004.1"/>
</dbReference>
<keyword evidence="1" id="KW-0472">Membrane</keyword>
<gene>
    <name evidence="3" type="ORF">ASU31_07160</name>
</gene>
<keyword evidence="4" id="KW-1185">Reference proteome</keyword>
<reference evidence="3 4" key="1">
    <citation type="submission" date="2015-11" db="EMBL/GenBank/DDBJ databases">
        <title>Sequence of Pedobacter ginsenosidimutans.</title>
        <authorList>
            <person name="Carson E."/>
            <person name="Keyser V."/>
            <person name="Newman J."/>
            <person name="Miller J."/>
        </authorList>
    </citation>
    <scope>NUCLEOTIDE SEQUENCE [LARGE SCALE GENOMIC DNA]</scope>
    <source>
        <strain evidence="3 4">KACC 14530</strain>
    </source>
</reference>
<feature type="transmembrane region" description="Helical" evidence="1">
    <location>
        <begin position="9"/>
        <end position="27"/>
    </location>
</feature>
<dbReference type="Proteomes" id="UP000051950">
    <property type="component" value="Unassembled WGS sequence"/>
</dbReference>
<accession>A0A0T5VSH9</accession>
<dbReference type="STRING" id="687842.ASU31_07160"/>
<dbReference type="AlphaFoldDB" id="A0A0T5VSH9"/>
<dbReference type="GO" id="GO:0016491">
    <property type="term" value="F:oxidoreductase activity"/>
    <property type="evidence" value="ECO:0007669"/>
    <property type="project" value="InterPro"/>
</dbReference>
<name>A0A0T5VSH9_9SPHI</name>